<dbReference type="STRING" id="1280837.A0A316VFM3"/>
<dbReference type="InterPro" id="IPR009009">
    <property type="entry name" value="RlpA-like_DPBB"/>
</dbReference>
<dbReference type="Pfam" id="PF03330">
    <property type="entry name" value="DPBB_1"/>
    <property type="match status" value="1"/>
</dbReference>
<organism evidence="3 4">
    <name type="scientific">Meira miltonrushii</name>
    <dbReference type="NCBI Taxonomy" id="1280837"/>
    <lineage>
        <taxon>Eukaryota</taxon>
        <taxon>Fungi</taxon>
        <taxon>Dikarya</taxon>
        <taxon>Basidiomycota</taxon>
        <taxon>Ustilaginomycotina</taxon>
        <taxon>Exobasidiomycetes</taxon>
        <taxon>Exobasidiales</taxon>
        <taxon>Brachybasidiaceae</taxon>
        <taxon>Meira</taxon>
    </lineage>
</organism>
<dbReference type="OrthoDB" id="406505at2759"/>
<evidence type="ECO:0000256" key="1">
    <source>
        <dbReference type="ARBA" id="ARBA00022729"/>
    </source>
</evidence>
<dbReference type="EMBL" id="KZ819603">
    <property type="protein sequence ID" value="PWN36419.1"/>
    <property type="molecule type" value="Genomic_DNA"/>
</dbReference>
<dbReference type="AlphaFoldDB" id="A0A316VFM3"/>
<dbReference type="PANTHER" id="PTHR31836:SF27">
    <property type="entry name" value="RLPA-LIKE PROTEIN DOUBLE-PSI BETA-BARREL DOMAIN-CONTAINING PROTEIN"/>
    <property type="match status" value="1"/>
</dbReference>
<accession>A0A316VFM3</accession>
<reference evidence="3 4" key="1">
    <citation type="journal article" date="2018" name="Mol. Biol. Evol.">
        <title>Broad Genomic Sampling Reveals a Smut Pathogenic Ancestry of the Fungal Clade Ustilaginomycotina.</title>
        <authorList>
            <person name="Kijpornyongpan T."/>
            <person name="Mondo S.J."/>
            <person name="Barry K."/>
            <person name="Sandor L."/>
            <person name="Lee J."/>
            <person name="Lipzen A."/>
            <person name="Pangilinan J."/>
            <person name="LaButti K."/>
            <person name="Hainaut M."/>
            <person name="Henrissat B."/>
            <person name="Grigoriev I.V."/>
            <person name="Spatafora J.W."/>
            <person name="Aime M.C."/>
        </authorList>
    </citation>
    <scope>NUCLEOTIDE SEQUENCE [LARGE SCALE GENOMIC DNA]</scope>
    <source>
        <strain evidence="3 4">MCA 3882</strain>
    </source>
</reference>
<dbReference type="SUPFAM" id="SSF50685">
    <property type="entry name" value="Barwin-like endoglucanases"/>
    <property type="match status" value="1"/>
</dbReference>
<dbReference type="CDD" id="cd22191">
    <property type="entry name" value="DPBB_RlpA_EXP_N-like"/>
    <property type="match status" value="1"/>
</dbReference>
<name>A0A316VFM3_9BASI</name>
<evidence type="ECO:0000313" key="3">
    <source>
        <dbReference type="EMBL" id="PWN36419.1"/>
    </source>
</evidence>
<feature type="domain" description="RlpA-like protein double-psi beta-barrel" evidence="2">
    <location>
        <begin position="44"/>
        <end position="88"/>
    </location>
</feature>
<sequence>MTSPRITFYSGSQLDNPACGGPTPSRNSMIAAVKKGGAFACGDHIRISHKNKHIKVKVVDYCESCSDRAVDLTPGAFAKLASLDTGIITGARMSLD</sequence>
<dbReference type="Proteomes" id="UP000245771">
    <property type="component" value="Unassembled WGS sequence"/>
</dbReference>
<dbReference type="Gene3D" id="2.40.40.10">
    <property type="entry name" value="RlpA-like domain"/>
    <property type="match status" value="1"/>
</dbReference>
<keyword evidence="4" id="KW-1185">Reference proteome</keyword>
<evidence type="ECO:0000259" key="2">
    <source>
        <dbReference type="Pfam" id="PF03330"/>
    </source>
</evidence>
<protein>
    <recommendedName>
        <fullName evidence="2">RlpA-like protein double-psi beta-barrel domain-containing protein</fullName>
    </recommendedName>
</protein>
<gene>
    <name evidence="3" type="ORF">FA14DRAFT_135178</name>
</gene>
<dbReference type="PANTHER" id="PTHR31836">
    <property type="match status" value="1"/>
</dbReference>
<evidence type="ECO:0000313" key="4">
    <source>
        <dbReference type="Proteomes" id="UP000245771"/>
    </source>
</evidence>
<keyword evidence="1" id="KW-0732">Signal</keyword>
<proteinExistence type="predicted"/>
<dbReference type="GeneID" id="37018780"/>
<dbReference type="InterPro" id="IPR036908">
    <property type="entry name" value="RlpA-like_sf"/>
</dbReference>
<dbReference type="InterPro" id="IPR051477">
    <property type="entry name" value="Expansin_CellWall"/>
</dbReference>
<dbReference type="InParanoid" id="A0A316VFM3"/>
<dbReference type="RefSeq" id="XP_025356721.1">
    <property type="nucleotide sequence ID" value="XM_025496999.1"/>
</dbReference>